<dbReference type="RefSeq" id="WP_038216721.1">
    <property type="nucleotide sequence ID" value="NZ_CAWLWN010000188.1"/>
</dbReference>
<dbReference type="EMBL" id="CBSW010000131">
    <property type="protein sequence ID" value="CDG96524.1"/>
    <property type="molecule type" value="Genomic_DNA"/>
</dbReference>
<feature type="transmembrane region" description="Helical" evidence="1">
    <location>
        <begin position="136"/>
        <end position="155"/>
    </location>
</feature>
<dbReference type="AlphaFoldDB" id="A0A077NC39"/>
<protein>
    <submittedName>
        <fullName evidence="2">Uncharacterized protein</fullName>
    </submittedName>
</protein>
<evidence type="ECO:0000313" key="3">
    <source>
        <dbReference type="Proteomes" id="UP000028511"/>
    </source>
</evidence>
<keyword evidence="1" id="KW-1133">Transmembrane helix</keyword>
<dbReference type="HOGENOM" id="CLU_1354163_0_0_6"/>
<evidence type="ECO:0000256" key="1">
    <source>
        <dbReference type="SAM" id="Phobius"/>
    </source>
</evidence>
<dbReference type="Proteomes" id="UP000028511">
    <property type="component" value="Unassembled WGS sequence"/>
</dbReference>
<feature type="transmembrane region" description="Helical" evidence="1">
    <location>
        <begin position="161"/>
        <end position="181"/>
    </location>
</feature>
<proteinExistence type="predicted"/>
<keyword evidence="1" id="KW-0472">Membrane</keyword>
<evidence type="ECO:0000313" key="2">
    <source>
        <dbReference type="EMBL" id="CDG96524.1"/>
    </source>
</evidence>
<organism evidence="2 3">
    <name type="scientific">Xenorhabdus bovienii str. puntauvense</name>
    <dbReference type="NCBI Taxonomy" id="1398201"/>
    <lineage>
        <taxon>Bacteria</taxon>
        <taxon>Pseudomonadati</taxon>
        <taxon>Pseudomonadota</taxon>
        <taxon>Gammaproteobacteria</taxon>
        <taxon>Enterobacterales</taxon>
        <taxon>Morganellaceae</taxon>
        <taxon>Xenorhabdus</taxon>
    </lineage>
</organism>
<reference evidence="2" key="1">
    <citation type="submission" date="2013-07" db="EMBL/GenBank/DDBJ databases">
        <title>Sub-species coevolution in mutualistic symbiosis.</title>
        <authorList>
            <person name="Murfin K."/>
            <person name="Klassen J."/>
            <person name="Lee M."/>
            <person name="Forst S."/>
            <person name="Stock P."/>
            <person name="Goodrich-Blair H."/>
        </authorList>
    </citation>
    <scope>NUCLEOTIDE SEQUENCE [LARGE SCALE GENOMIC DNA]</scope>
    <source>
        <strain evidence="2">Puntauvense</strain>
    </source>
</reference>
<comment type="caution">
    <text evidence="2">The sequence shown here is derived from an EMBL/GenBank/DDBJ whole genome shotgun (WGS) entry which is preliminary data.</text>
</comment>
<accession>A0A077NC39</accession>
<gene>
    <name evidence="2" type="ORF">XBP1_2160002</name>
</gene>
<feature type="transmembrane region" description="Helical" evidence="1">
    <location>
        <begin position="12"/>
        <end position="30"/>
    </location>
</feature>
<keyword evidence="1" id="KW-0812">Transmembrane</keyword>
<name>A0A077NC39_XENBV</name>
<sequence length="202" mass="24307">MESLIVKLLNYGTVSGLTMFFIFKLIIWIFKVDPNILIEKLFLRDKNASDEIKDIIEDEKIDKELLTLEEKENQRLRRSKKLGITNYNNQIEVVKILNSHPEGYSNIKYFKAFNEYLYMREMKLTIDYNKINKNRWLVYLLWVILVLFLFCFLFFLNKVDIIPAIVFVSYDTLLFIIIFKLTPPSKESVRIVKKYLDDFYRN</sequence>